<dbReference type="SUPFAM" id="SSF52540">
    <property type="entry name" value="P-loop containing nucleoside triphosphate hydrolases"/>
    <property type="match status" value="1"/>
</dbReference>
<organism evidence="6 7">
    <name type="scientific">Eubacterium plexicaudatum ASF492</name>
    <dbReference type="NCBI Taxonomy" id="1235802"/>
    <lineage>
        <taxon>Bacteria</taxon>
        <taxon>Bacillati</taxon>
        <taxon>Bacillota</taxon>
        <taxon>Clostridia</taxon>
        <taxon>Eubacteriales</taxon>
        <taxon>Eubacteriaceae</taxon>
        <taxon>Eubacterium</taxon>
    </lineage>
</organism>
<keyword evidence="7" id="KW-1185">Reference proteome</keyword>
<dbReference type="InterPro" id="IPR003593">
    <property type="entry name" value="AAA+_ATPase"/>
</dbReference>
<sequence>MEILKASNISKVYQESNMLRVLNGVNLTVHKGEFVAVLGRSGSGKSTLLNILAGLDTPSDGDVYVDHVNIFQLPDKKRTMVRREKIGFIFQAYELLPSLTAIDNIKLPQLVRDETYLYELLHTLEIEKYAKYYPDQMSGGQQQRVAIARALINHPPILLADEPTGNLDSKTERIVIDLLKMLIHKYMTSIVLVTHNENLVQDVDRMIRMEDGEIING</sequence>
<accession>N2ALD2</accession>
<comment type="caution">
    <text evidence="6">The sequence shown here is derived from an EMBL/GenBank/DDBJ whole genome shotgun (WGS) entry which is preliminary data.</text>
</comment>
<dbReference type="AlphaFoldDB" id="N2ALD2"/>
<dbReference type="CDD" id="cd03255">
    <property type="entry name" value="ABC_MJ0796_LolCDE_FtsE"/>
    <property type="match status" value="1"/>
</dbReference>
<evidence type="ECO:0000256" key="4">
    <source>
        <dbReference type="ARBA" id="ARBA00022840"/>
    </source>
</evidence>
<dbReference type="Proteomes" id="UP000012589">
    <property type="component" value="Unassembled WGS sequence"/>
</dbReference>
<dbReference type="GO" id="GO:0022857">
    <property type="term" value="F:transmembrane transporter activity"/>
    <property type="evidence" value="ECO:0007669"/>
    <property type="project" value="UniProtKB-ARBA"/>
</dbReference>
<dbReference type="PANTHER" id="PTHR42798">
    <property type="entry name" value="LIPOPROTEIN-RELEASING SYSTEM ATP-BINDING PROTEIN LOLD"/>
    <property type="match status" value="1"/>
</dbReference>
<dbReference type="FunFam" id="3.40.50.300:FF:000032">
    <property type="entry name" value="Export ABC transporter ATP-binding protein"/>
    <property type="match status" value="1"/>
</dbReference>
<name>N2ALD2_9FIRM</name>
<keyword evidence="3" id="KW-0547">Nucleotide-binding</keyword>
<keyword evidence="4" id="KW-0067">ATP-binding</keyword>
<comment type="similarity">
    <text evidence="1">Belongs to the ABC transporter superfamily.</text>
</comment>
<evidence type="ECO:0000256" key="1">
    <source>
        <dbReference type="ARBA" id="ARBA00005417"/>
    </source>
</evidence>
<dbReference type="InterPro" id="IPR027417">
    <property type="entry name" value="P-loop_NTPase"/>
</dbReference>
<protein>
    <recommendedName>
        <fullName evidence="5">ABC transporter domain-containing protein</fullName>
    </recommendedName>
</protein>
<dbReference type="GO" id="GO:0005524">
    <property type="term" value="F:ATP binding"/>
    <property type="evidence" value="ECO:0007669"/>
    <property type="project" value="UniProtKB-KW"/>
</dbReference>
<dbReference type="Gene3D" id="3.40.50.300">
    <property type="entry name" value="P-loop containing nucleotide triphosphate hydrolases"/>
    <property type="match status" value="1"/>
</dbReference>
<dbReference type="InterPro" id="IPR017871">
    <property type="entry name" value="ABC_transporter-like_CS"/>
</dbReference>
<dbReference type="Pfam" id="PF00005">
    <property type="entry name" value="ABC_tran"/>
    <property type="match status" value="1"/>
</dbReference>
<keyword evidence="2" id="KW-0813">Transport</keyword>
<dbReference type="PANTHER" id="PTHR42798:SF7">
    <property type="entry name" value="ALPHA-D-RIBOSE 1-METHYLPHOSPHONATE 5-TRIPHOSPHATE SYNTHASE SUBUNIT PHNL"/>
    <property type="match status" value="1"/>
</dbReference>
<dbReference type="PROSITE" id="PS00211">
    <property type="entry name" value="ABC_TRANSPORTER_1"/>
    <property type="match status" value="1"/>
</dbReference>
<dbReference type="InterPro" id="IPR003439">
    <property type="entry name" value="ABC_transporter-like_ATP-bd"/>
</dbReference>
<evidence type="ECO:0000313" key="7">
    <source>
        <dbReference type="Proteomes" id="UP000012589"/>
    </source>
</evidence>
<dbReference type="GO" id="GO:0016887">
    <property type="term" value="F:ATP hydrolysis activity"/>
    <property type="evidence" value="ECO:0007669"/>
    <property type="project" value="InterPro"/>
</dbReference>
<dbReference type="eggNOG" id="COG1136">
    <property type="taxonomic scope" value="Bacteria"/>
</dbReference>
<dbReference type="GO" id="GO:0098796">
    <property type="term" value="C:membrane protein complex"/>
    <property type="evidence" value="ECO:0007669"/>
    <property type="project" value="UniProtKB-ARBA"/>
</dbReference>
<evidence type="ECO:0000256" key="3">
    <source>
        <dbReference type="ARBA" id="ARBA00022741"/>
    </source>
</evidence>
<evidence type="ECO:0000259" key="5">
    <source>
        <dbReference type="PROSITE" id="PS50893"/>
    </source>
</evidence>
<dbReference type="OrthoDB" id="9802264at2"/>
<dbReference type="PATRIC" id="fig|1235802.3.peg.2456"/>
<dbReference type="STRING" id="1235802.C823_02320"/>
<dbReference type="EMBL" id="AQFT01000071">
    <property type="protein sequence ID" value="EMZ27333.1"/>
    <property type="molecule type" value="Genomic_DNA"/>
</dbReference>
<feature type="domain" description="ABC transporter" evidence="5">
    <location>
        <begin position="4"/>
        <end position="215"/>
    </location>
</feature>
<reference evidence="6 7" key="1">
    <citation type="journal article" date="2014" name="Genome Announc.">
        <title>Draft genome sequences of the altered schaedler flora, a defined bacterial community from gnotobiotic mice.</title>
        <authorList>
            <person name="Wannemuehler M.J."/>
            <person name="Overstreet A.M."/>
            <person name="Ward D.V."/>
            <person name="Phillips G.J."/>
        </authorList>
    </citation>
    <scope>NUCLEOTIDE SEQUENCE [LARGE SCALE GENOMIC DNA]</scope>
    <source>
        <strain evidence="6 7">ASF492</strain>
    </source>
</reference>
<proteinExistence type="inferred from homology"/>
<gene>
    <name evidence="6" type="ORF">C823_02320</name>
</gene>
<dbReference type="HOGENOM" id="CLU_000604_1_22_9"/>
<evidence type="ECO:0000313" key="6">
    <source>
        <dbReference type="EMBL" id="EMZ27333.1"/>
    </source>
</evidence>
<dbReference type="SMART" id="SM00382">
    <property type="entry name" value="AAA"/>
    <property type="match status" value="1"/>
</dbReference>
<evidence type="ECO:0000256" key="2">
    <source>
        <dbReference type="ARBA" id="ARBA00022448"/>
    </source>
</evidence>
<dbReference type="InterPro" id="IPR017911">
    <property type="entry name" value="MacB-like_ATP-bd"/>
</dbReference>
<dbReference type="PROSITE" id="PS50893">
    <property type="entry name" value="ABC_TRANSPORTER_2"/>
    <property type="match status" value="1"/>
</dbReference>